<dbReference type="Proteomes" id="UP001228905">
    <property type="component" value="Unassembled WGS sequence"/>
</dbReference>
<name>A0ABU0IQB4_9CAUL</name>
<dbReference type="EMBL" id="JAUSVS010000003">
    <property type="protein sequence ID" value="MDQ0464201.1"/>
    <property type="molecule type" value="Genomic_DNA"/>
</dbReference>
<protein>
    <submittedName>
        <fullName evidence="1">Uncharacterized protein</fullName>
    </submittedName>
</protein>
<reference evidence="1 2" key="1">
    <citation type="submission" date="2023-07" db="EMBL/GenBank/DDBJ databases">
        <title>Genomic Encyclopedia of Type Strains, Phase IV (KMG-IV): sequencing the most valuable type-strain genomes for metagenomic binning, comparative biology and taxonomic classification.</title>
        <authorList>
            <person name="Goeker M."/>
        </authorList>
    </citation>
    <scope>NUCLEOTIDE SEQUENCE [LARGE SCALE GENOMIC DNA]</scope>
    <source>
        <strain evidence="1 2">DSM 18695</strain>
    </source>
</reference>
<organism evidence="1 2">
    <name type="scientific">Caulobacter ginsengisoli</name>
    <dbReference type="NCBI Taxonomy" id="400775"/>
    <lineage>
        <taxon>Bacteria</taxon>
        <taxon>Pseudomonadati</taxon>
        <taxon>Pseudomonadota</taxon>
        <taxon>Alphaproteobacteria</taxon>
        <taxon>Caulobacterales</taxon>
        <taxon>Caulobacteraceae</taxon>
        <taxon>Caulobacter</taxon>
    </lineage>
</organism>
<proteinExistence type="predicted"/>
<gene>
    <name evidence="1" type="ORF">QO010_001982</name>
</gene>
<evidence type="ECO:0000313" key="2">
    <source>
        <dbReference type="Proteomes" id="UP001228905"/>
    </source>
</evidence>
<accession>A0ABU0IQB4</accession>
<comment type="caution">
    <text evidence="1">The sequence shown here is derived from an EMBL/GenBank/DDBJ whole genome shotgun (WGS) entry which is preliminary data.</text>
</comment>
<evidence type="ECO:0000313" key="1">
    <source>
        <dbReference type="EMBL" id="MDQ0464201.1"/>
    </source>
</evidence>
<sequence length="39" mass="4079">MDPGGAAHSADYFSEDAIALDRAKLVAMGDASTIQRVAR</sequence>
<keyword evidence="2" id="KW-1185">Reference proteome</keyword>